<keyword evidence="3" id="KW-0732">Signal</keyword>
<feature type="signal peptide" evidence="3">
    <location>
        <begin position="1"/>
        <end position="17"/>
    </location>
</feature>
<dbReference type="PANTHER" id="PTHR38360:SF1">
    <property type="entry name" value="F12P19.7"/>
    <property type="match status" value="1"/>
</dbReference>
<sequence>MSSKLFTLAAVVPVVVASFKEGCAKDNWNSTTDYWQHKFDPDDSSAAFVADYHNTYATLRNHAGFTVLHCTGEKPPLSEIGGDKDTLYVKVPVKNVAALDGLSQNLIDMLGKSDSIRRVGKYEDITSACLRGLSYDNKTYDEPNWGKAEDVDVTFYGDGQPNNMSRVLLYPHLNSLLGTLSYIKMISMFYGLEEVADEVYGAIAANYRCAATNVQDHIMNSDYPEGSLLSFVEKDGDDFIVWAGDYWQTLATDAGVRLVNATDSKLIEDYYRGNYWKVSAESEEIKVAKESWAIIDTSQYLASSNSRFGTDREEFPARINTQTYPDKSGMDKDIYAFKHKNIFLADKATNRNLKHDFNDRGAARPDYLLLDIISKIKPELTKDIYTSNFLRSVTEPNEELQQLSDASVCYPSKNPAKSLNLTKCELPKWAAGYHSVGVQTNAFGREENIKSLALTKSSSGLSKGAKAGISVGSIAGGLLVVGVAVTQIMRRKQSEKKGEHGPDMEKAEEGRKNSHSTGSV</sequence>
<accession>A0A8H4K194</accession>
<protein>
    <submittedName>
        <fullName evidence="4">Periplasmic binding</fullName>
    </submittedName>
</protein>
<keyword evidence="2" id="KW-0472">Membrane</keyword>
<keyword evidence="5" id="KW-1185">Reference proteome</keyword>
<evidence type="ECO:0000256" key="3">
    <source>
        <dbReference type="SAM" id="SignalP"/>
    </source>
</evidence>
<keyword evidence="2" id="KW-1133">Transmembrane helix</keyword>
<comment type="caution">
    <text evidence="4">The sequence shown here is derived from an EMBL/GenBank/DDBJ whole genome shotgun (WGS) entry which is preliminary data.</text>
</comment>
<organism evidence="4 5">
    <name type="scientific">Fusarium albosuccineum</name>
    <dbReference type="NCBI Taxonomy" id="1237068"/>
    <lineage>
        <taxon>Eukaryota</taxon>
        <taxon>Fungi</taxon>
        <taxon>Dikarya</taxon>
        <taxon>Ascomycota</taxon>
        <taxon>Pezizomycotina</taxon>
        <taxon>Sordariomycetes</taxon>
        <taxon>Hypocreomycetidae</taxon>
        <taxon>Hypocreales</taxon>
        <taxon>Nectriaceae</taxon>
        <taxon>Fusarium</taxon>
        <taxon>Fusarium decemcellulare species complex</taxon>
    </lineage>
</organism>
<dbReference type="AlphaFoldDB" id="A0A8H4K194"/>
<feature type="chain" id="PRO_5034930184" evidence="3">
    <location>
        <begin position="18"/>
        <end position="520"/>
    </location>
</feature>
<dbReference type="PANTHER" id="PTHR38360">
    <property type="entry name" value="OS03G0120000 PROTEIN"/>
    <property type="match status" value="1"/>
</dbReference>
<reference evidence="4 5" key="1">
    <citation type="submission" date="2020-01" db="EMBL/GenBank/DDBJ databases">
        <title>Identification and distribution of gene clusters putatively required for synthesis of sphingolipid metabolism inhibitors in phylogenetically diverse species of the filamentous fungus Fusarium.</title>
        <authorList>
            <person name="Kim H.-S."/>
            <person name="Busman M."/>
            <person name="Brown D.W."/>
            <person name="Divon H."/>
            <person name="Uhlig S."/>
            <person name="Proctor R.H."/>
        </authorList>
    </citation>
    <scope>NUCLEOTIDE SEQUENCE [LARGE SCALE GENOMIC DNA]</scope>
    <source>
        <strain evidence="4 5">NRRL 20459</strain>
    </source>
</reference>
<dbReference type="EMBL" id="JAADYS010003758">
    <property type="protein sequence ID" value="KAF4442825.1"/>
    <property type="molecule type" value="Genomic_DNA"/>
</dbReference>
<evidence type="ECO:0000313" key="5">
    <source>
        <dbReference type="Proteomes" id="UP000554235"/>
    </source>
</evidence>
<proteinExistence type="predicted"/>
<dbReference type="OrthoDB" id="409848at2759"/>
<evidence type="ECO:0000313" key="4">
    <source>
        <dbReference type="EMBL" id="KAF4442825.1"/>
    </source>
</evidence>
<name>A0A8H4K194_9HYPO</name>
<dbReference type="Proteomes" id="UP000554235">
    <property type="component" value="Unassembled WGS sequence"/>
</dbReference>
<feature type="transmembrane region" description="Helical" evidence="2">
    <location>
        <begin position="467"/>
        <end position="489"/>
    </location>
</feature>
<feature type="compositionally biased region" description="Basic and acidic residues" evidence="1">
    <location>
        <begin position="495"/>
        <end position="512"/>
    </location>
</feature>
<evidence type="ECO:0000256" key="2">
    <source>
        <dbReference type="SAM" id="Phobius"/>
    </source>
</evidence>
<keyword evidence="2" id="KW-0812">Transmembrane</keyword>
<gene>
    <name evidence="4" type="ORF">FALBO_17279</name>
</gene>
<evidence type="ECO:0000256" key="1">
    <source>
        <dbReference type="SAM" id="MobiDB-lite"/>
    </source>
</evidence>
<feature type="region of interest" description="Disordered" evidence="1">
    <location>
        <begin position="491"/>
        <end position="520"/>
    </location>
</feature>